<dbReference type="AlphaFoldDB" id="A0ABD3D5K1"/>
<proteinExistence type="predicted"/>
<name>A0ABD3D5K1_9LAMI</name>
<evidence type="ECO:0000313" key="1">
    <source>
        <dbReference type="EMBL" id="KAL3636559.1"/>
    </source>
</evidence>
<sequence length="122" mass="13754">MLQASLITLDVLRRTLCALQALENSYEKLYYIGKQVKITLWPEKRHLIGDEVVDGHIVAITSTMVNEHNGRVQLESTYLTIAVVNPDAPQTVEHITRIRRLTAVQSTDAEEPTATMLDLKLN</sequence>
<dbReference type="Proteomes" id="UP001632038">
    <property type="component" value="Unassembled WGS sequence"/>
</dbReference>
<dbReference type="Gene3D" id="2.40.50.140">
    <property type="entry name" value="Nucleic acid-binding proteins"/>
    <property type="match status" value="1"/>
</dbReference>
<organism evidence="1 2">
    <name type="scientific">Castilleja foliolosa</name>
    <dbReference type="NCBI Taxonomy" id="1961234"/>
    <lineage>
        <taxon>Eukaryota</taxon>
        <taxon>Viridiplantae</taxon>
        <taxon>Streptophyta</taxon>
        <taxon>Embryophyta</taxon>
        <taxon>Tracheophyta</taxon>
        <taxon>Spermatophyta</taxon>
        <taxon>Magnoliopsida</taxon>
        <taxon>eudicotyledons</taxon>
        <taxon>Gunneridae</taxon>
        <taxon>Pentapetalae</taxon>
        <taxon>asterids</taxon>
        <taxon>lamiids</taxon>
        <taxon>Lamiales</taxon>
        <taxon>Orobanchaceae</taxon>
        <taxon>Pedicularideae</taxon>
        <taxon>Castillejinae</taxon>
        <taxon>Castilleja</taxon>
    </lineage>
</organism>
<comment type="caution">
    <text evidence="1">The sequence shown here is derived from an EMBL/GenBank/DDBJ whole genome shotgun (WGS) entry which is preliminary data.</text>
</comment>
<protein>
    <submittedName>
        <fullName evidence="1">Uncharacterized protein</fullName>
    </submittedName>
</protein>
<keyword evidence="2" id="KW-1185">Reference proteome</keyword>
<dbReference type="SUPFAM" id="SSF50249">
    <property type="entry name" value="Nucleic acid-binding proteins"/>
    <property type="match status" value="1"/>
</dbReference>
<dbReference type="InterPro" id="IPR012340">
    <property type="entry name" value="NA-bd_OB-fold"/>
</dbReference>
<evidence type="ECO:0000313" key="2">
    <source>
        <dbReference type="Proteomes" id="UP001632038"/>
    </source>
</evidence>
<gene>
    <name evidence="1" type="ORF">CASFOL_018858</name>
</gene>
<dbReference type="EMBL" id="JAVIJP010000026">
    <property type="protein sequence ID" value="KAL3636559.1"/>
    <property type="molecule type" value="Genomic_DNA"/>
</dbReference>
<accession>A0ABD3D5K1</accession>
<reference evidence="2" key="1">
    <citation type="journal article" date="2024" name="IScience">
        <title>Strigolactones Initiate the Formation of Haustorium-like Structures in Castilleja.</title>
        <authorList>
            <person name="Buerger M."/>
            <person name="Peterson D."/>
            <person name="Chory J."/>
        </authorList>
    </citation>
    <scope>NUCLEOTIDE SEQUENCE [LARGE SCALE GENOMIC DNA]</scope>
</reference>